<keyword evidence="1" id="KW-0472">Membrane</keyword>
<dbReference type="EMBL" id="KF264539">
    <property type="protein sequence ID" value="AGS49347.1"/>
    <property type="molecule type" value="Genomic_DNA"/>
</dbReference>
<proteinExistence type="predicted"/>
<accession>S5UBS4</accession>
<reference evidence="2" key="1">
    <citation type="journal article" date="2013" name="Proc. Natl. Acad. Sci. U.S.A.">
        <title>Mapping gene clusters within arrayed metagenomic libraries to expand the structural diversity of biomedically relevant natural products.</title>
        <authorList>
            <person name="Owen J.G."/>
            <person name="Reddy B.V."/>
            <person name="Ternei M.A."/>
            <person name="Charlop-Powers Z."/>
            <person name="Calle P.Y."/>
            <person name="Kim J.H."/>
            <person name="Brady S.F."/>
        </authorList>
    </citation>
    <scope>NUCLEOTIDE SEQUENCE</scope>
</reference>
<evidence type="ECO:0000313" key="2">
    <source>
        <dbReference type="EMBL" id="AGS49347.1"/>
    </source>
</evidence>
<dbReference type="SUPFAM" id="SSF52540">
    <property type="entry name" value="P-loop containing nucleoside triphosphate hydrolases"/>
    <property type="match status" value="1"/>
</dbReference>
<organism evidence="2">
    <name type="scientific">uncultured bacterium esnapd2</name>
    <dbReference type="NCBI Taxonomy" id="1366601"/>
    <lineage>
        <taxon>Bacteria</taxon>
        <taxon>environmental samples</taxon>
    </lineage>
</organism>
<protein>
    <recommendedName>
        <fullName evidence="3">KAP NTPase domain-containing protein</fullName>
    </recommendedName>
</protein>
<sequence>MEHEGEWAAAREALSALLYEALSEPEIRSALADSEITDMQAGQAVLDDHTVLARIRMEQDEVRRLGLEFGTSGWDDRDGRARVTFSGAGWLLFAFTLGVGYISLMRAAWAGMALIDHVIVVIGFIATVAISCRVAVEKAPDVLVLLGMEDREGESDETYGLGDRWKIVLATLVQPELLRLIESRRQRIYSTTLRSRQMANLYVEDDTDVVVTEATERLGRVLKRSASGAIALAGQRGTGKTTAIQSIMQGRFQSPDSPPPLTVVAAAPARYEARDFVLHLHALLCKAIIGKVDEIQACAAWDEPDRSWDRLRGIVMPVVVIAAVVYGGSQLLGMTIPAFLTDLQRSAVAIWNGFPDKIPDVFLGGSFLRGAVLVACVVAALYGIRLVFALLGSVGWLWRWGTRRRRDPLNTLKTQARQQLDRIRFLQTFTSGWSGKISTPLKGEASRTWQSQRAEQQLTHPEVVEEFRRFARTAAATLIAAGVIDRIVIAIDELDKIGQPEKAHEFVNDIKGVFGVPGCLFLVSVSDDAFTTFEQRGIAVRDAFDSAFAEMIRMDHFTVDESRHWISKRLPGAPEQFVLLCHCLSGGLPRDLRRCVVDMLDAAFDLYNPPLSAVVARMVRQEVLKKSHAFAGMARSQETGPGISGLMGDLLAARSATTPGEMLELAKSLAEPDEHYAQLRAQSSSFLLFCATILEVFTDALDEQALRATTLASLATVRQQMAVDPRVARGLLVRFRKEHGLQFDDLT</sequence>
<feature type="transmembrane region" description="Helical" evidence="1">
    <location>
        <begin position="83"/>
        <end position="102"/>
    </location>
</feature>
<name>S5UBS4_9BACT</name>
<evidence type="ECO:0000256" key="1">
    <source>
        <dbReference type="SAM" id="Phobius"/>
    </source>
</evidence>
<feature type="transmembrane region" description="Helical" evidence="1">
    <location>
        <begin position="108"/>
        <end position="130"/>
    </location>
</feature>
<feature type="transmembrane region" description="Helical" evidence="1">
    <location>
        <begin position="371"/>
        <end position="398"/>
    </location>
</feature>
<feature type="transmembrane region" description="Helical" evidence="1">
    <location>
        <begin position="314"/>
        <end position="336"/>
    </location>
</feature>
<dbReference type="AlphaFoldDB" id="S5UBS4"/>
<keyword evidence="1" id="KW-0812">Transmembrane</keyword>
<evidence type="ECO:0008006" key="3">
    <source>
        <dbReference type="Google" id="ProtNLM"/>
    </source>
</evidence>
<keyword evidence="1" id="KW-1133">Transmembrane helix</keyword>
<dbReference type="InterPro" id="IPR027417">
    <property type="entry name" value="P-loop_NTPase"/>
</dbReference>